<reference evidence="7" key="1">
    <citation type="submission" date="2017-10" db="EMBL/GenBank/DDBJ databases">
        <title>Rapid genome shrinkage in a self-fertile nematode reveals novel sperm competition proteins.</title>
        <authorList>
            <person name="Yin D."/>
            <person name="Schwarz E.M."/>
            <person name="Thomas C.G."/>
            <person name="Felde R.L."/>
            <person name="Korf I.F."/>
            <person name="Cutter A.D."/>
            <person name="Schartner C.M."/>
            <person name="Ralston E.J."/>
            <person name="Meyer B.J."/>
            <person name="Haag E.S."/>
        </authorList>
    </citation>
    <scope>NUCLEOTIDE SEQUENCE [LARGE SCALE GENOMIC DNA]</scope>
    <source>
        <strain evidence="7">JU1422</strain>
    </source>
</reference>
<dbReference type="STRING" id="1611254.A0A2G5VTL2"/>
<dbReference type="PANTHER" id="PTHR11225">
    <property type="entry name" value="NUCLEAR PORE COMPLEX PROTEIN NUP93 NUCLEOPORIN NUP93 DEAD EYE PROTEIN"/>
    <property type="match status" value="1"/>
</dbReference>
<dbReference type="AlphaFoldDB" id="A0A2G5VTL2"/>
<dbReference type="GO" id="GO:0006606">
    <property type="term" value="P:protein import into nucleus"/>
    <property type="evidence" value="ECO:0007669"/>
    <property type="project" value="TreeGrafter"/>
</dbReference>
<dbReference type="Proteomes" id="UP000230233">
    <property type="component" value="Chromosome I"/>
</dbReference>
<dbReference type="PANTHER" id="PTHR11225:SF4">
    <property type="entry name" value="NUCLEAR PORE COMPLEX PROTEIN NUP93"/>
    <property type="match status" value="1"/>
</dbReference>
<dbReference type="GO" id="GO:0017056">
    <property type="term" value="F:structural constituent of nuclear pore"/>
    <property type="evidence" value="ECO:0007669"/>
    <property type="project" value="InterPro"/>
</dbReference>
<dbReference type="GO" id="GO:0016973">
    <property type="term" value="P:poly(A)+ mRNA export from nucleus"/>
    <property type="evidence" value="ECO:0007669"/>
    <property type="project" value="TreeGrafter"/>
</dbReference>
<dbReference type="OrthoDB" id="5876000at2759"/>
<keyword evidence="5" id="KW-0813">Transport</keyword>
<organism evidence="6 7">
    <name type="scientific">Caenorhabditis nigoni</name>
    <dbReference type="NCBI Taxonomy" id="1611254"/>
    <lineage>
        <taxon>Eukaryota</taxon>
        <taxon>Metazoa</taxon>
        <taxon>Ecdysozoa</taxon>
        <taxon>Nematoda</taxon>
        <taxon>Chromadorea</taxon>
        <taxon>Rhabditida</taxon>
        <taxon>Rhabditina</taxon>
        <taxon>Rhabditomorpha</taxon>
        <taxon>Rhabditoidea</taxon>
        <taxon>Rhabditidae</taxon>
        <taxon>Peloderinae</taxon>
        <taxon>Caenorhabditis</taxon>
    </lineage>
</organism>
<keyword evidence="5" id="KW-0509">mRNA transport</keyword>
<evidence type="ECO:0000313" key="7">
    <source>
        <dbReference type="Proteomes" id="UP000230233"/>
    </source>
</evidence>
<sequence length="212" mass="23619">MSNLFLKYLDDPSEVINRVASDTELTGEWDQAVSLYLLASKSTNAAKLLSSEISETLRADNKEKIGELVTVAEQFKRVQKGCQAAEYATLSLLVDLAVLFDHCRNDNADIAYGISSHLRLIPTEPDQVTVIVNEFHMVPQKVREVLPDMCLHLMKCLVDHCIRQSTSLANRGANAANTSMFSSSNRYVKQVGCSFCSLKRSLEIRFILTIST</sequence>
<comment type="similarity">
    <text evidence="2 5">Belongs to the nucleoporin interacting component (NIC) family.</text>
</comment>
<accession>A0A2G5VTL2</accession>
<keyword evidence="3 5" id="KW-0906">Nuclear pore complex</keyword>
<evidence type="ECO:0000313" key="6">
    <source>
        <dbReference type="EMBL" id="PIC55112.1"/>
    </source>
</evidence>
<evidence type="ECO:0000256" key="4">
    <source>
        <dbReference type="ARBA" id="ARBA00023242"/>
    </source>
</evidence>
<dbReference type="GO" id="GO:0005643">
    <property type="term" value="C:nuclear pore"/>
    <property type="evidence" value="ECO:0007669"/>
    <property type="project" value="UniProtKB-SubCell"/>
</dbReference>
<keyword evidence="5" id="KW-0472">Membrane</keyword>
<keyword evidence="7" id="KW-1185">Reference proteome</keyword>
<comment type="caution">
    <text evidence="6">The sequence shown here is derived from an EMBL/GenBank/DDBJ whole genome shotgun (WGS) entry which is preliminary data.</text>
</comment>
<name>A0A2G5VTL2_9PELO</name>
<evidence type="ECO:0000256" key="5">
    <source>
        <dbReference type="RuleBase" id="RU364035"/>
    </source>
</evidence>
<evidence type="ECO:0000256" key="3">
    <source>
        <dbReference type="ARBA" id="ARBA00023132"/>
    </source>
</evidence>
<keyword evidence="5" id="KW-0811">Translocation</keyword>
<evidence type="ECO:0000256" key="1">
    <source>
        <dbReference type="ARBA" id="ARBA00004567"/>
    </source>
</evidence>
<keyword evidence="5" id="KW-0653">Protein transport</keyword>
<dbReference type="EMBL" id="PDUG01000001">
    <property type="protein sequence ID" value="PIC55112.1"/>
    <property type="molecule type" value="Genomic_DNA"/>
</dbReference>
<keyword evidence="4 5" id="KW-0539">Nucleus</keyword>
<evidence type="ECO:0000256" key="2">
    <source>
        <dbReference type="ARBA" id="ARBA00010186"/>
    </source>
</evidence>
<dbReference type="Pfam" id="PF04097">
    <property type="entry name" value="Nic96"/>
    <property type="match status" value="1"/>
</dbReference>
<gene>
    <name evidence="6" type="primary">Cnig_chr_I.g525</name>
    <name evidence="6" type="ORF">B9Z55_000525</name>
</gene>
<proteinExistence type="inferred from homology"/>
<comment type="subcellular location">
    <subcellularLocation>
        <location evidence="1 5">Nucleus</location>
        <location evidence="1 5">Nuclear pore complex</location>
    </subcellularLocation>
</comment>
<dbReference type="InterPro" id="IPR007231">
    <property type="entry name" value="Nucleoporin_int_Nup93/Nic96"/>
</dbReference>
<protein>
    <recommendedName>
        <fullName evidence="5">Nuclear pore protein</fullName>
    </recommendedName>
</protein>